<evidence type="ECO:0000313" key="2">
    <source>
        <dbReference type="Proteomes" id="UP000006038"/>
    </source>
</evidence>
<dbReference type="EnsemblPlants" id="OB01G29660.1">
    <property type="protein sequence ID" value="OB01G29660.1"/>
    <property type="gene ID" value="OB01G29660"/>
</dbReference>
<dbReference type="HOGENOM" id="CLU_3017447_0_0_1"/>
<dbReference type="Gramene" id="OB01G29660.1">
    <property type="protein sequence ID" value="OB01G29660.1"/>
    <property type="gene ID" value="OB01G29660"/>
</dbReference>
<name>J3L160_ORYBR</name>
<keyword evidence="2" id="KW-1185">Reference proteome</keyword>
<sequence>MGTRHGDGYVGVWTTTLRYCSSCAILFRHRLLSPLGTTVSSEPLDLITYSYAPFSH</sequence>
<organism evidence="1">
    <name type="scientific">Oryza brachyantha</name>
    <name type="common">malo sina</name>
    <dbReference type="NCBI Taxonomy" id="4533"/>
    <lineage>
        <taxon>Eukaryota</taxon>
        <taxon>Viridiplantae</taxon>
        <taxon>Streptophyta</taxon>
        <taxon>Embryophyta</taxon>
        <taxon>Tracheophyta</taxon>
        <taxon>Spermatophyta</taxon>
        <taxon>Magnoliopsida</taxon>
        <taxon>Liliopsida</taxon>
        <taxon>Poales</taxon>
        <taxon>Poaceae</taxon>
        <taxon>BOP clade</taxon>
        <taxon>Oryzoideae</taxon>
        <taxon>Oryzeae</taxon>
        <taxon>Oryzinae</taxon>
        <taxon>Oryza</taxon>
    </lineage>
</organism>
<evidence type="ECO:0000313" key="1">
    <source>
        <dbReference type="EnsemblPlants" id="OB01G29660.1"/>
    </source>
</evidence>
<proteinExistence type="predicted"/>
<dbReference type="Proteomes" id="UP000006038">
    <property type="component" value="Chromosome 1"/>
</dbReference>
<dbReference type="AlphaFoldDB" id="J3L160"/>
<reference evidence="1" key="1">
    <citation type="journal article" date="2013" name="Nat. Commun.">
        <title>Whole-genome sequencing of Oryza brachyantha reveals mechanisms underlying Oryza genome evolution.</title>
        <authorList>
            <person name="Chen J."/>
            <person name="Huang Q."/>
            <person name="Gao D."/>
            <person name="Wang J."/>
            <person name="Lang Y."/>
            <person name="Liu T."/>
            <person name="Li B."/>
            <person name="Bai Z."/>
            <person name="Luis Goicoechea J."/>
            <person name="Liang C."/>
            <person name="Chen C."/>
            <person name="Zhang W."/>
            <person name="Sun S."/>
            <person name="Liao Y."/>
            <person name="Zhang X."/>
            <person name="Yang L."/>
            <person name="Song C."/>
            <person name="Wang M."/>
            <person name="Shi J."/>
            <person name="Liu G."/>
            <person name="Liu J."/>
            <person name="Zhou H."/>
            <person name="Zhou W."/>
            <person name="Yu Q."/>
            <person name="An N."/>
            <person name="Chen Y."/>
            <person name="Cai Q."/>
            <person name="Wang B."/>
            <person name="Liu B."/>
            <person name="Min J."/>
            <person name="Huang Y."/>
            <person name="Wu H."/>
            <person name="Li Z."/>
            <person name="Zhang Y."/>
            <person name="Yin Y."/>
            <person name="Song W."/>
            <person name="Jiang J."/>
            <person name="Jackson S.A."/>
            <person name="Wing R.A."/>
            <person name="Wang J."/>
            <person name="Chen M."/>
        </authorList>
    </citation>
    <scope>NUCLEOTIDE SEQUENCE [LARGE SCALE GENOMIC DNA]</scope>
    <source>
        <strain evidence="1">cv. IRGC 101232</strain>
    </source>
</reference>
<reference evidence="1" key="2">
    <citation type="submission" date="2013-04" db="UniProtKB">
        <authorList>
            <consortium name="EnsemblPlants"/>
        </authorList>
    </citation>
    <scope>IDENTIFICATION</scope>
</reference>
<accession>J3L160</accession>
<protein>
    <submittedName>
        <fullName evidence="1">Uncharacterized protein</fullName>
    </submittedName>
</protein>